<evidence type="ECO:0000256" key="15">
    <source>
        <dbReference type="HAMAP-Rule" id="MF_00605"/>
    </source>
</evidence>
<accession>A0A7D4BPB5</accession>
<dbReference type="GO" id="GO:0005829">
    <property type="term" value="C:cytosol"/>
    <property type="evidence" value="ECO:0007669"/>
    <property type="project" value="TreeGrafter"/>
</dbReference>
<dbReference type="InterPro" id="IPR029026">
    <property type="entry name" value="tRNA_m1G_MTases_N"/>
</dbReference>
<proteinExistence type="inferred from homology"/>
<comment type="catalytic activity">
    <reaction evidence="14 15 17">
        <text>guanosine(37) in tRNA + S-adenosyl-L-methionine = N(1)-methylguanosine(37) in tRNA + S-adenosyl-L-homocysteine + H(+)</text>
        <dbReference type="Rhea" id="RHEA:36899"/>
        <dbReference type="Rhea" id="RHEA-COMP:10145"/>
        <dbReference type="Rhea" id="RHEA-COMP:10147"/>
        <dbReference type="ChEBI" id="CHEBI:15378"/>
        <dbReference type="ChEBI" id="CHEBI:57856"/>
        <dbReference type="ChEBI" id="CHEBI:59789"/>
        <dbReference type="ChEBI" id="CHEBI:73542"/>
        <dbReference type="ChEBI" id="CHEBI:74269"/>
        <dbReference type="EC" id="2.1.1.228"/>
    </reaction>
</comment>
<dbReference type="RefSeq" id="WP_173214872.1">
    <property type="nucleotide sequence ID" value="NZ_CP053921.1"/>
</dbReference>
<comment type="function">
    <text evidence="1 15 17">Specifically methylates guanosine-37 in various tRNAs.</text>
</comment>
<dbReference type="NCBIfam" id="TIGR00088">
    <property type="entry name" value="trmD"/>
    <property type="match status" value="1"/>
</dbReference>
<feature type="binding site" evidence="15 16">
    <location>
        <position position="111"/>
    </location>
    <ligand>
        <name>S-adenosyl-L-methionine</name>
        <dbReference type="ChEBI" id="CHEBI:59789"/>
    </ligand>
</feature>
<evidence type="ECO:0000256" key="17">
    <source>
        <dbReference type="RuleBase" id="RU003464"/>
    </source>
</evidence>
<evidence type="ECO:0000313" key="20">
    <source>
        <dbReference type="EMBL" id="QKG71804.1"/>
    </source>
</evidence>
<dbReference type="PIRSF" id="PIRSF000386">
    <property type="entry name" value="tRNA_mtase"/>
    <property type="match status" value="1"/>
</dbReference>
<feature type="region of interest" description="Disordered" evidence="18">
    <location>
        <begin position="207"/>
        <end position="246"/>
    </location>
</feature>
<evidence type="ECO:0000313" key="21">
    <source>
        <dbReference type="Proteomes" id="UP000504693"/>
    </source>
</evidence>
<dbReference type="EMBL" id="CP053921">
    <property type="protein sequence ID" value="QKG71804.1"/>
    <property type="molecule type" value="Genomic_DNA"/>
</dbReference>
<dbReference type="Gene3D" id="3.40.1280.10">
    <property type="match status" value="1"/>
</dbReference>
<comment type="subunit">
    <text evidence="4 15 17">Homodimer.</text>
</comment>
<evidence type="ECO:0000259" key="19">
    <source>
        <dbReference type="Pfam" id="PF01746"/>
    </source>
</evidence>
<dbReference type="KEGG" id="emv:HQR01_10785"/>
<keyword evidence="10 15" id="KW-0949">S-adenosyl-L-methionine</keyword>
<evidence type="ECO:0000256" key="18">
    <source>
        <dbReference type="SAM" id="MobiDB-lite"/>
    </source>
</evidence>
<feature type="compositionally biased region" description="Basic residues" evidence="18">
    <location>
        <begin position="237"/>
        <end position="246"/>
    </location>
</feature>
<dbReference type="PANTHER" id="PTHR46417:SF1">
    <property type="entry name" value="TRNA (GUANINE-N(1)-)-METHYLTRANSFERASE"/>
    <property type="match status" value="1"/>
</dbReference>
<evidence type="ECO:0000256" key="11">
    <source>
        <dbReference type="ARBA" id="ARBA00022694"/>
    </source>
</evidence>
<gene>
    <name evidence="15 20" type="primary">trmD</name>
    <name evidence="20" type="ORF">HQR01_10785</name>
</gene>
<comment type="similarity">
    <text evidence="3 15 17">Belongs to the RNA methyltransferase TrmD family.</text>
</comment>
<comment type="caution">
    <text evidence="15">Lacks conserved residue(s) required for the propagation of feature annotation.</text>
</comment>
<dbReference type="GO" id="GO:0002939">
    <property type="term" value="P:tRNA N1-guanine methylation"/>
    <property type="evidence" value="ECO:0007669"/>
    <property type="project" value="TreeGrafter"/>
</dbReference>
<keyword evidence="21" id="KW-1185">Reference proteome</keyword>
<keyword evidence="9 15" id="KW-0808">Transferase</keyword>
<keyword evidence="8 15" id="KW-0489">Methyltransferase</keyword>
<evidence type="ECO:0000256" key="16">
    <source>
        <dbReference type="PIRSR" id="PIRSR000386-1"/>
    </source>
</evidence>
<dbReference type="Gene3D" id="1.10.1270.20">
    <property type="entry name" value="tRNA(m1g37)methyltransferase, domain 2"/>
    <property type="match status" value="1"/>
</dbReference>
<evidence type="ECO:0000256" key="2">
    <source>
        <dbReference type="ARBA" id="ARBA00004496"/>
    </source>
</evidence>
<dbReference type="EC" id="2.1.1.228" evidence="5 15"/>
<evidence type="ECO:0000256" key="7">
    <source>
        <dbReference type="ARBA" id="ARBA00022490"/>
    </source>
</evidence>
<evidence type="ECO:0000256" key="10">
    <source>
        <dbReference type="ARBA" id="ARBA00022691"/>
    </source>
</evidence>
<keyword evidence="11 15" id="KW-0819">tRNA processing</keyword>
<organism evidence="20 21">
    <name type="scientific">Erythrobacter mangrovi</name>
    <dbReference type="NCBI Taxonomy" id="2739433"/>
    <lineage>
        <taxon>Bacteria</taxon>
        <taxon>Pseudomonadati</taxon>
        <taxon>Pseudomonadota</taxon>
        <taxon>Alphaproteobacteria</taxon>
        <taxon>Sphingomonadales</taxon>
        <taxon>Erythrobacteraceae</taxon>
        <taxon>Erythrobacter/Porphyrobacter group</taxon>
        <taxon>Erythrobacter</taxon>
    </lineage>
</organism>
<feature type="compositionally biased region" description="Basic and acidic residues" evidence="18">
    <location>
        <begin position="209"/>
        <end position="224"/>
    </location>
</feature>
<dbReference type="PANTHER" id="PTHR46417">
    <property type="entry name" value="TRNA (GUANINE-N(1)-)-METHYLTRANSFERASE"/>
    <property type="match status" value="1"/>
</dbReference>
<comment type="subcellular location">
    <subcellularLocation>
        <location evidence="2 15 17">Cytoplasm</location>
    </subcellularLocation>
</comment>
<protein>
    <recommendedName>
        <fullName evidence="6 15">tRNA (guanine-N(1)-)-methyltransferase</fullName>
        <ecNumber evidence="5 15">2.1.1.228</ecNumber>
    </recommendedName>
    <alternativeName>
        <fullName evidence="12 15">M1G-methyltransferase</fullName>
    </alternativeName>
    <alternativeName>
        <fullName evidence="13 15">tRNA [GM37] methyltransferase</fullName>
    </alternativeName>
</protein>
<evidence type="ECO:0000256" key="9">
    <source>
        <dbReference type="ARBA" id="ARBA00022679"/>
    </source>
</evidence>
<dbReference type="HAMAP" id="MF_00605">
    <property type="entry name" value="TrmD"/>
    <property type="match status" value="1"/>
</dbReference>
<dbReference type="InterPro" id="IPR023148">
    <property type="entry name" value="tRNA_m1G_MeTrfase_C_sf"/>
</dbReference>
<evidence type="ECO:0000256" key="14">
    <source>
        <dbReference type="ARBA" id="ARBA00047783"/>
    </source>
</evidence>
<dbReference type="CDD" id="cd18080">
    <property type="entry name" value="TrmD-like"/>
    <property type="match status" value="1"/>
</dbReference>
<evidence type="ECO:0000256" key="13">
    <source>
        <dbReference type="ARBA" id="ARBA00033392"/>
    </source>
</evidence>
<name>A0A7D4BPB5_9SPHN</name>
<reference evidence="20 21" key="1">
    <citation type="submission" date="2020-05" db="EMBL/GenBank/DDBJ databases">
        <title>Erythrobacter mangrovi sp. nov., isolated from rhizosphere soil of mangrove plant (Kandelia candel).</title>
        <authorList>
            <person name="Ye Y.H."/>
        </authorList>
    </citation>
    <scope>NUCLEOTIDE SEQUENCE [LARGE SCALE GENOMIC DNA]</scope>
    <source>
        <strain evidence="20 21">EB310</strain>
    </source>
</reference>
<dbReference type="AlphaFoldDB" id="A0A7D4BPB5"/>
<evidence type="ECO:0000256" key="12">
    <source>
        <dbReference type="ARBA" id="ARBA00029736"/>
    </source>
</evidence>
<evidence type="ECO:0000256" key="6">
    <source>
        <dbReference type="ARBA" id="ARBA00014679"/>
    </source>
</evidence>
<dbReference type="InterPro" id="IPR029028">
    <property type="entry name" value="Alpha/beta_knot_MTases"/>
</dbReference>
<evidence type="ECO:0000256" key="5">
    <source>
        <dbReference type="ARBA" id="ARBA00012807"/>
    </source>
</evidence>
<feature type="domain" description="tRNA methyltransferase TRMD/TRM10-type" evidence="19">
    <location>
        <begin position="6"/>
        <end position="224"/>
    </location>
</feature>
<evidence type="ECO:0000256" key="3">
    <source>
        <dbReference type="ARBA" id="ARBA00007630"/>
    </source>
</evidence>
<evidence type="ECO:0000256" key="4">
    <source>
        <dbReference type="ARBA" id="ARBA00011738"/>
    </source>
</evidence>
<dbReference type="NCBIfam" id="NF000648">
    <property type="entry name" value="PRK00026.1"/>
    <property type="match status" value="1"/>
</dbReference>
<evidence type="ECO:0000256" key="1">
    <source>
        <dbReference type="ARBA" id="ARBA00002634"/>
    </source>
</evidence>
<dbReference type="Pfam" id="PF01746">
    <property type="entry name" value="tRNA_m1G_MT"/>
    <property type="match status" value="1"/>
</dbReference>
<dbReference type="SUPFAM" id="SSF75217">
    <property type="entry name" value="alpha/beta knot"/>
    <property type="match status" value="1"/>
</dbReference>
<dbReference type="GO" id="GO:0052906">
    <property type="term" value="F:tRNA (guanine(37)-N1)-methyltransferase activity"/>
    <property type="evidence" value="ECO:0007669"/>
    <property type="project" value="UniProtKB-UniRule"/>
</dbReference>
<keyword evidence="7 15" id="KW-0963">Cytoplasm</keyword>
<dbReference type="Proteomes" id="UP000504693">
    <property type="component" value="Chromosome"/>
</dbReference>
<dbReference type="InterPro" id="IPR016009">
    <property type="entry name" value="tRNA_MeTrfase_TRMD/TRM10"/>
</dbReference>
<evidence type="ECO:0000256" key="8">
    <source>
        <dbReference type="ARBA" id="ARBA00022603"/>
    </source>
</evidence>
<dbReference type="InterPro" id="IPR002649">
    <property type="entry name" value="tRNA_m1G_MeTrfase_TrmD"/>
</dbReference>
<sequence length="246" mass="26715">MSFAATVLTLYPEMFPGPLGVSLAGRALERGDWSCEAVQIRDFATDRHRTVDDTPAGGGAGMVLKPDVIGAALASVADGRPILAMTPRGKPITQDRVREIAVGPGVTILCGRFEGFDERIFEAFPQIEQVSLADIVLSGGEPAALAILDACIRLLPGVMGAPSSGTEESFEDGLLEYPQYTRPQEWEGRTIPEVLRSGDHAKIAAWRKARSEDDTRLRRPDLWERYSGARAQPASGARRKKKDLDQ</sequence>